<sequence length="91" mass="9918">EKLRELLDKTMQDRSFRSFLKSDPKGALATVGVDISNQQVLQYLKQHLNAGDEELLADGQVKKIFAVVSSASIVVAVSTPAFPKGEESDGR</sequence>
<proteinExistence type="predicted"/>
<accession>X1KNZ7</accession>
<name>X1KNZ7_9ZZZZ</name>
<reference evidence="1" key="1">
    <citation type="journal article" date="2014" name="Front. Microbiol.">
        <title>High frequency of phylogenetically diverse reductive dehalogenase-homologous genes in deep subseafloor sedimentary metagenomes.</title>
        <authorList>
            <person name="Kawai M."/>
            <person name="Futagami T."/>
            <person name="Toyoda A."/>
            <person name="Takaki Y."/>
            <person name="Nishi S."/>
            <person name="Hori S."/>
            <person name="Arai W."/>
            <person name="Tsubouchi T."/>
            <person name="Morono Y."/>
            <person name="Uchiyama I."/>
            <person name="Ito T."/>
            <person name="Fujiyama A."/>
            <person name="Inagaki F."/>
            <person name="Takami H."/>
        </authorList>
    </citation>
    <scope>NUCLEOTIDE SEQUENCE</scope>
    <source>
        <strain evidence="1">Expedition CK06-06</strain>
    </source>
</reference>
<feature type="non-terminal residue" evidence="1">
    <location>
        <position position="1"/>
    </location>
</feature>
<protein>
    <submittedName>
        <fullName evidence="1">Uncharacterized protein</fullName>
    </submittedName>
</protein>
<dbReference type="EMBL" id="BARV01007498">
    <property type="protein sequence ID" value="GAI08802.1"/>
    <property type="molecule type" value="Genomic_DNA"/>
</dbReference>
<evidence type="ECO:0000313" key="1">
    <source>
        <dbReference type="EMBL" id="GAI08802.1"/>
    </source>
</evidence>
<gene>
    <name evidence="1" type="ORF">S06H3_15254</name>
</gene>
<organism evidence="1">
    <name type="scientific">marine sediment metagenome</name>
    <dbReference type="NCBI Taxonomy" id="412755"/>
    <lineage>
        <taxon>unclassified sequences</taxon>
        <taxon>metagenomes</taxon>
        <taxon>ecological metagenomes</taxon>
    </lineage>
</organism>
<dbReference type="AlphaFoldDB" id="X1KNZ7"/>
<comment type="caution">
    <text evidence="1">The sequence shown here is derived from an EMBL/GenBank/DDBJ whole genome shotgun (WGS) entry which is preliminary data.</text>
</comment>